<dbReference type="Gene3D" id="1.10.287.380">
    <property type="entry name" value="Valyl-tRNA synthetase, C-terminal domain"/>
    <property type="match status" value="1"/>
</dbReference>
<evidence type="ECO:0000313" key="12">
    <source>
        <dbReference type="EMBL" id="GAA6170208.1"/>
    </source>
</evidence>
<evidence type="ECO:0000259" key="11">
    <source>
        <dbReference type="PROSITE" id="PS50893"/>
    </source>
</evidence>
<keyword evidence="5 9" id="KW-0378">Hydrolase</keyword>
<evidence type="ECO:0000313" key="13">
    <source>
        <dbReference type="Proteomes" id="UP001465153"/>
    </source>
</evidence>
<evidence type="ECO:0000256" key="2">
    <source>
        <dbReference type="ARBA" id="ARBA00022737"/>
    </source>
</evidence>
<dbReference type="GO" id="GO:0005524">
    <property type="term" value="F:ATP binding"/>
    <property type="evidence" value="ECO:0007669"/>
    <property type="project" value="UniProtKB-KW"/>
</dbReference>
<evidence type="ECO:0000256" key="8">
    <source>
        <dbReference type="ARBA" id="ARBA00023204"/>
    </source>
</evidence>
<dbReference type="HAMAP" id="MF_00848">
    <property type="entry name" value="Uup"/>
    <property type="match status" value="1"/>
</dbReference>
<keyword evidence="3 9" id="KW-0547">Nucleotide-binding</keyword>
<keyword evidence="4 9" id="KW-0227">DNA damage</keyword>
<evidence type="ECO:0000256" key="5">
    <source>
        <dbReference type="ARBA" id="ARBA00022801"/>
    </source>
</evidence>
<keyword evidence="6 9" id="KW-0067">ATP-binding</keyword>
<feature type="region of interest" description="Disordered" evidence="10">
    <location>
        <begin position="535"/>
        <end position="567"/>
    </location>
</feature>
<dbReference type="Pfam" id="PF12848">
    <property type="entry name" value="ABC_tran_Xtn"/>
    <property type="match status" value="1"/>
</dbReference>
<comment type="caution">
    <text evidence="12">The sequence shown here is derived from an EMBL/GenBank/DDBJ whole genome shotgun (WGS) entry which is preliminary data.</text>
</comment>
<keyword evidence="8 9" id="KW-0234">DNA repair</keyword>
<feature type="compositionally biased region" description="Polar residues" evidence="10">
    <location>
        <begin position="544"/>
        <end position="563"/>
    </location>
</feature>
<name>A0ABQ0AEX4_9GAMM</name>
<evidence type="ECO:0000256" key="3">
    <source>
        <dbReference type="ARBA" id="ARBA00022741"/>
    </source>
</evidence>
<evidence type="ECO:0000256" key="7">
    <source>
        <dbReference type="ARBA" id="ARBA00023125"/>
    </source>
</evidence>
<dbReference type="InterPro" id="IPR037118">
    <property type="entry name" value="Val-tRNA_synth_C_sf"/>
</dbReference>
<dbReference type="EC" id="3.6.1.-" evidence="9"/>
<dbReference type="Pfam" id="PF00005">
    <property type="entry name" value="ABC_tran"/>
    <property type="match status" value="2"/>
</dbReference>
<dbReference type="InterPro" id="IPR027417">
    <property type="entry name" value="P-loop_NTPase"/>
</dbReference>
<feature type="domain" description="ABC transporter" evidence="11">
    <location>
        <begin position="4"/>
        <end position="250"/>
    </location>
</feature>
<dbReference type="InterPro" id="IPR032781">
    <property type="entry name" value="ABC_tran_Xtn"/>
</dbReference>
<dbReference type="InterPro" id="IPR003439">
    <property type="entry name" value="ABC_transporter-like_ATP-bd"/>
</dbReference>
<dbReference type="SUPFAM" id="SSF52540">
    <property type="entry name" value="P-loop containing nucleoside triphosphate hydrolases"/>
    <property type="match status" value="2"/>
</dbReference>
<dbReference type="InterPro" id="IPR017871">
    <property type="entry name" value="ABC_transporter-like_CS"/>
</dbReference>
<comment type="catalytic activity">
    <reaction evidence="9">
        <text>ATP + H2O = ADP + phosphate + H(+)</text>
        <dbReference type="Rhea" id="RHEA:13065"/>
        <dbReference type="ChEBI" id="CHEBI:15377"/>
        <dbReference type="ChEBI" id="CHEBI:15378"/>
        <dbReference type="ChEBI" id="CHEBI:30616"/>
        <dbReference type="ChEBI" id="CHEBI:43474"/>
        <dbReference type="ChEBI" id="CHEBI:456216"/>
    </reaction>
</comment>
<dbReference type="PROSITE" id="PS50893">
    <property type="entry name" value="ABC_TRANSPORTER_2"/>
    <property type="match status" value="2"/>
</dbReference>
<protein>
    <recommendedName>
        <fullName evidence="9">ATP-binding protein Uup</fullName>
        <ecNumber evidence="9">3.6.1.-</ecNumber>
    </recommendedName>
</protein>
<evidence type="ECO:0000256" key="1">
    <source>
        <dbReference type="ARBA" id="ARBA00022490"/>
    </source>
</evidence>
<dbReference type="CDD" id="cd03221">
    <property type="entry name" value="ABCF_EF-3"/>
    <property type="match status" value="2"/>
</dbReference>
<dbReference type="EMBL" id="BAABWN010000021">
    <property type="protein sequence ID" value="GAA6170208.1"/>
    <property type="molecule type" value="Genomic_DNA"/>
</dbReference>
<reference evidence="12 13" key="1">
    <citation type="submission" date="2024-04" db="EMBL/GenBank/DDBJ databases">
        <title>Draft genome sequence of Sessilibacter corallicola NBRC 116591.</title>
        <authorList>
            <person name="Miyakawa T."/>
            <person name="Kusuya Y."/>
            <person name="Miura T."/>
        </authorList>
    </citation>
    <scope>NUCLEOTIDE SEQUENCE [LARGE SCALE GENOMIC DNA]</scope>
    <source>
        <strain evidence="12 13">KU-00831-HH</strain>
    </source>
</reference>
<keyword evidence="13" id="KW-1185">Reference proteome</keyword>
<dbReference type="Proteomes" id="UP001465153">
    <property type="component" value="Unassembled WGS sequence"/>
</dbReference>
<keyword evidence="1 9" id="KW-0963">Cytoplasm</keyword>
<comment type="similarity">
    <text evidence="9">Belongs to the ABC transporter superfamily. ABCF family. Uup subfamily.</text>
</comment>
<dbReference type="Pfam" id="PF16326">
    <property type="entry name" value="ABC_tran_CTD"/>
    <property type="match status" value="1"/>
</dbReference>
<feature type="binding site" evidence="9">
    <location>
        <begin position="36"/>
        <end position="43"/>
    </location>
    <ligand>
        <name>ATP</name>
        <dbReference type="ChEBI" id="CHEBI:30616"/>
        <label>1</label>
    </ligand>
</feature>
<feature type="binding site" evidence="9">
    <location>
        <begin position="349"/>
        <end position="356"/>
    </location>
    <ligand>
        <name>ATP</name>
        <dbReference type="ChEBI" id="CHEBI:30616"/>
        <label>2</label>
    </ligand>
</feature>
<dbReference type="InterPro" id="IPR003593">
    <property type="entry name" value="AAA+_ATPase"/>
</dbReference>
<proteinExistence type="inferred from homology"/>
<dbReference type="RefSeq" id="WP_353304525.1">
    <property type="nucleotide sequence ID" value="NZ_BAABWN010000021.1"/>
</dbReference>
<comment type="function">
    <text evidence="9">Probably plays a role in ribosome assembly or function. May be involved in resolution of branched DNA intermediates that result from template switching in postreplication gaps. Binds DNA and has ATPase activity.</text>
</comment>
<organism evidence="12 13">
    <name type="scientific">Sessilibacter corallicola</name>
    <dbReference type="NCBI Taxonomy" id="2904075"/>
    <lineage>
        <taxon>Bacteria</taxon>
        <taxon>Pseudomonadati</taxon>
        <taxon>Pseudomonadota</taxon>
        <taxon>Gammaproteobacteria</taxon>
        <taxon>Cellvibrionales</taxon>
        <taxon>Cellvibrionaceae</taxon>
        <taxon>Sessilibacter</taxon>
    </lineage>
</organism>
<keyword evidence="2 9" id="KW-0677">Repeat</keyword>
<dbReference type="PANTHER" id="PTHR42855:SF1">
    <property type="entry name" value="ABC TRANSPORTER DOMAIN-CONTAINING PROTEIN"/>
    <property type="match status" value="1"/>
</dbReference>
<sequence length="647" mass="72025">MSLIKLENASLNYGQTVLLEKQSLEIVAGDRLCLIGRNGAGKSSLMKVLSGEVELDDGSVWRKPSLILSRLEQDLPDADDLTVYDSVALGLGEMAQWLKEYEQLSHSASTEKDFDQLAKLQHNIEAGDGWGLSQRIETVLSRLGLDGTVIMRSLSGGWRRRVALARALARNPDVLLLDEPTNHLDVATIEWLEAQLLNFNGAIVFITHDRSFLEKLANRIVELDRGQLLQFSGTYDKFLEKREALLAEEARHNALFDKRLAEEEKWIRQGIKARRTRNEGRVRALKAMRDERKSRKQRVGSADLKLSDASISGKLVAQLERVHQSFGDRVIIDDFSTTIVRGDRIGLIGPNGAGKSTLLKIILGELSPPNGKVKLGTNLELAYFDQLRLQLNLDATPVDNISEGREFIEIDGKQKHIISYLQDFLFTGERARTPLRALSGGERNRVLLAKLFSKPSNLLVMDEPTNDLDVETLELLEEVLGAYSGTLLLVSHDRKFLNNVVTSTIAFEGQGVVREYVGGYEDWIAQGGRWIDADDAKAPAEESAASTQKTDTANDQTSSSSTDKPAKKASVKLSYKLQRELDALPKQLETLENQIAQLEETISAPDFYNQDQEAIQSSLAEHETAKSALDEAFERWMELEAMANGEA</sequence>
<evidence type="ECO:0000256" key="4">
    <source>
        <dbReference type="ARBA" id="ARBA00022763"/>
    </source>
</evidence>
<dbReference type="InterPro" id="IPR051309">
    <property type="entry name" value="ABCF_ATPase"/>
</dbReference>
<feature type="domain" description="ABC transporter" evidence="11">
    <location>
        <begin position="317"/>
        <end position="535"/>
    </location>
</feature>
<dbReference type="PROSITE" id="PS00211">
    <property type="entry name" value="ABC_TRANSPORTER_1"/>
    <property type="match status" value="2"/>
</dbReference>
<dbReference type="SMART" id="SM00382">
    <property type="entry name" value="AAA"/>
    <property type="match status" value="2"/>
</dbReference>
<dbReference type="InterPro" id="IPR043686">
    <property type="entry name" value="Uup"/>
</dbReference>
<dbReference type="InterPro" id="IPR032524">
    <property type="entry name" value="ABC_tran_C"/>
</dbReference>
<evidence type="ECO:0000256" key="6">
    <source>
        <dbReference type="ARBA" id="ARBA00022840"/>
    </source>
</evidence>
<dbReference type="PANTHER" id="PTHR42855">
    <property type="entry name" value="ABC TRANSPORTER ATP-BINDING SUBUNIT"/>
    <property type="match status" value="1"/>
</dbReference>
<evidence type="ECO:0000256" key="10">
    <source>
        <dbReference type="SAM" id="MobiDB-lite"/>
    </source>
</evidence>
<accession>A0ABQ0AEX4</accession>
<comment type="subcellular location">
    <subcellularLocation>
        <location evidence="9">Cytoplasm</location>
    </subcellularLocation>
    <text evidence="9">Associates with ribosomes.</text>
</comment>
<evidence type="ECO:0000256" key="9">
    <source>
        <dbReference type="HAMAP-Rule" id="MF_00848"/>
    </source>
</evidence>
<keyword evidence="7 9" id="KW-0238">DNA-binding</keyword>
<gene>
    <name evidence="9" type="primary">uup</name>
    <name evidence="12" type="ORF">NBRC116591_40220</name>
</gene>
<dbReference type="Gene3D" id="3.40.50.300">
    <property type="entry name" value="P-loop containing nucleotide triphosphate hydrolases"/>
    <property type="match status" value="2"/>
</dbReference>